<protein>
    <recommendedName>
        <fullName evidence="4">SCP domain-containing protein</fullName>
    </recommendedName>
</protein>
<comment type="caution">
    <text evidence="5">The sequence shown here is derived from an EMBL/GenBank/DDBJ whole genome shotgun (WGS) entry which is preliminary data.</text>
</comment>
<proteinExistence type="predicted"/>
<reference evidence="5" key="1">
    <citation type="journal article" date="2020" name="Cell">
        <title>Large-Scale Comparative Analyses of Tick Genomes Elucidate Their Genetic Diversity and Vector Capacities.</title>
        <authorList>
            <consortium name="Tick Genome and Microbiome Consortium (TIGMIC)"/>
            <person name="Jia N."/>
            <person name="Wang J."/>
            <person name="Shi W."/>
            <person name="Du L."/>
            <person name="Sun Y."/>
            <person name="Zhan W."/>
            <person name="Jiang J.F."/>
            <person name="Wang Q."/>
            <person name="Zhang B."/>
            <person name="Ji P."/>
            <person name="Bell-Sakyi L."/>
            <person name="Cui X.M."/>
            <person name="Yuan T.T."/>
            <person name="Jiang B.G."/>
            <person name="Yang W.F."/>
            <person name="Lam T.T."/>
            <person name="Chang Q.C."/>
            <person name="Ding S.J."/>
            <person name="Wang X.J."/>
            <person name="Zhu J.G."/>
            <person name="Ruan X.D."/>
            <person name="Zhao L."/>
            <person name="Wei J.T."/>
            <person name="Ye R.Z."/>
            <person name="Que T.C."/>
            <person name="Du C.H."/>
            <person name="Zhou Y.H."/>
            <person name="Cheng J.X."/>
            <person name="Dai P.F."/>
            <person name="Guo W.B."/>
            <person name="Han X.H."/>
            <person name="Huang E.J."/>
            <person name="Li L.F."/>
            <person name="Wei W."/>
            <person name="Gao Y.C."/>
            <person name="Liu J.Z."/>
            <person name="Shao H.Z."/>
            <person name="Wang X."/>
            <person name="Wang C.C."/>
            <person name="Yang T.C."/>
            <person name="Huo Q.B."/>
            <person name="Li W."/>
            <person name="Chen H.Y."/>
            <person name="Chen S.E."/>
            <person name="Zhou L.G."/>
            <person name="Ni X.B."/>
            <person name="Tian J.H."/>
            <person name="Sheng Y."/>
            <person name="Liu T."/>
            <person name="Pan Y.S."/>
            <person name="Xia L.Y."/>
            <person name="Li J."/>
            <person name="Zhao F."/>
            <person name="Cao W.C."/>
        </authorList>
    </citation>
    <scope>NUCLEOTIDE SEQUENCE</scope>
    <source>
        <strain evidence="5">Rsan-2018</strain>
    </source>
</reference>
<dbReference type="SMART" id="SM00198">
    <property type="entry name" value="SCP"/>
    <property type="match status" value="1"/>
</dbReference>
<dbReference type="VEuPathDB" id="VectorBase:RSAN_043721"/>
<reference evidence="5" key="2">
    <citation type="submission" date="2021-09" db="EMBL/GenBank/DDBJ databases">
        <authorList>
            <person name="Jia N."/>
            <person name="Wang J."/>
            <person name="Shi W."/>
            <person name="Du L."/>
            <person name="Sun Y."/>
            <person name="Zhan W."/>
            <person name="Jiang J."/>
            <person name="Wang Q."/>
            <person name="Zhang B."/>
            <person name="Ji P."/>
            <person name="Sakyi L.B."/>
            <person name="Cui X."/>
            <person name="Yuan T."/>
            <person name="Jiang B."/>
            <person name="Yang W."/>
            <person name="Lam T.T.-Y."/>
            <person name="Chang Q."/>
            <person name="Ding S."/>
            <person name="Wang X."/>
            <person name="Zhu J."/>
            <person name="Ruan X."/>
            <person name="Zhao L."/>
            <person name="Wei J."/>
            <person name="Que T."/>
            <person name="Du C."/>
            <person name="Cheng J."/>
            <person name="Dai P."/>
            <person name="Han X."/>
            <person name="Huang E."/>
            <person name="Gao Y."/>
            <person name="Liu J."/>
            <person name="Shao H."/>
            <person name="Ye R."/>
            <person name="Li L."/>
            <person name="Wei W."/>
            <person name="Wang X."/>
            <person name="Wang C."/>
            <person name="Huo Q."/>
            <person name="Li W."/>
            <person name="Guo W."/>
            <person name="Chen H."/>
            <person name="Chen S."/>
            <person name="Zhou L."/>
            <person name="Zhou L."/>
            <person name="Ni X."/>
            <person name="Tian J."/>
            <person name="Zhou Y."/>
            <person name="Sheng Y."/>
            <person name="Liu T."/>
            <person name="Pan Y."/>
            <person name="Xia L."/>
            <person name="Li J."/>
            <person name="Zhao F."/>
            <person name="Cao W."/>
        </authorList>
    </citation>
    <scope>NUCLEOTIDE SEQUENCE</scope>
    <source>
        <strain evidence="5">Rsan-2018</strain>
        <tissue evidence="5">Larvae</tissue>
    </source>
</reference>
<feature type="signal peptide" evidence="3">
    <location>
        <begin position="1"/>
        <end position="19"/>
    </location>
</feature>
<feature type="compositionally biased region" description="Basic and acidic residues" evidence="1">
    <location>
        <begin position="305"/>
        <end position="317"/>
    </location>
</feature>
<dbReference type="Pfam" id="PF00188">
    <property type="entry name" value="CAP"/>
    <property type="match status" value="1"/>
</dbReference>
<dbReference type="VEuPathDB" id="VectorBase:RSAN_058130"/>
<dbReference type="SUPFAM" id="SSF55797">
    <property type="entry name" value="PR-1-like"/>
    <property type="match status" value="1"/>
</dbReference>
<evidence type="ECO:0000259" key="4">
    <source>
        <dbReference type="SMART" id="SM00198"/>
    </source>
</evidence>
<keyword evidence="6" id="KW-1185">Reference proteome</keyword>
<evidence type="ECO:0000313" key="6">
    <source>
        <dbReference type="Proteomes" id="UP000821837"/>
    </source>
</evidence>
<dbReference type="Gene3D" id="3.40.33.10">
    <property type="entry name" value="CAP"/>
    <property type="match status" value="1"/>
</dbReference>
<dbReference type="InterPro" id="IPR034113">
    <property type="entry name" value="SCP_GAPR1-like"/>
</dbReference>
<keyword evidence="3" id="KW-0732">Signal</keyword>
<dbReference type="AlphaFoldDB" id="A0A9D4PKT3"/>
<feature type="region of interest" description="Disordered" evidence="1">
    <location>
        <begin position="305"/>
        <end position="325"/>
    </location>
</feature>
<accession>A0A9D4PKT3</accession>
<dbReference type="FunFam" id="3.40.33.10:FF:000002">
    <property type="entry name" value="Golgi-associated plant pathogenesis-related protein 1"/>
    <property type="match status" value="1"/>
</dbReference>
<feature type="domain" description="SCP" evidence="4">
    <location>
        <begin position="86"/>
        <end position="221"/>
    </location>
</feature>
<keyword evidence="2" id="KW-0812">Transmembrane</keyword>
<evidence type="ECO:0000256" key="3">
    <source>
        <dbReference type="SAM" id="SignalP"/>
    </source>
</evidence>
<evidence type="ECO:0000256" key="1">
    <source>
        <dbReference type="SAM" id="MobiDB-lite"/>
    </source>
</evidence>
<dbReference type="PANTHER" id="PTHR10334">
    <property type="entry name" value="CYSTEINE-RICH SECRETORY PROTEIN-RELATED"/>
    <property type="match status" value="1"/>
</dbReference>
<dbReference type="InterPro" id="IPR014044">
    <property type="entry name" value="CAP_dom"/>
</dbReference>
<dbReference type="CDD" id="cd05382">
    <property type="entry name" value="CAP_GAPR1-like"/>
    <property type="match status" value="1"/>
</dbReference>
<evidence type="ECO:0000313" key="5">
    <source>
        <dbReference type="EMBL" id="KAH7943506.1"/>
    </source>
</evidence>
<feature type="transmembrane region" description="Helical" evidence="2">
    <location>
        <begin position="266"/>
        <end position="285"/>
    </location>
</feature>
<organism evidence="5 6">
    <name type="scientific">Rhipicephalus sanguineus</name>
    <name type="common">Brown dog tick</name>
    <name type="synonym">Ixodes sanguineus</name>
    <dbReference type="NCBI Taxonomy" id="34632"/>
    <lineage>
        <taxon>Eukaryota</taxon>
        <taxon>Metazoa</taxon>
        <taxon>Ecdysozoa</taxon>
        <taxon>Arthropoda</taxon>
        <taxon>Chelicerata</taxon>
        <taxon>Arachnida</taxon>
        <taxon>Acari</taxon>
        <taxon>Parasitiformes</taxon>
        <taxon>Ixodida</taxon>
        <taxon>Ixodoidea</taxon>
        <taxon>Ixodidae</taxon>
        <taxon>Rhipicephalinae</taxon>
        <taxon>Rhipicephalus</taxon>
        <taxon>Rhipicephalus</taxon>
    </lineage>
</organism>
<evidence type="ECO:0000256" key="2">
    <source>
        <dbReference type="SAM" id="Phobius"/>
    </source>
</evidence>
<sequence length="759" mass="84142">MKLLLVAFAIAIFGASVPSSCFVFTPKLMKQFTYGGQNGKQGMDELNKLLSGMGGMRRGGRIGGGGGGGPDEPLDFEGVFTRSMRKLQRQVLRNTNRYRRMHGVHTLAEDEQLNRYAQAWALKMAQMDRMQHRTRPLHGENLYMWWSSDLRAPITGRMAVKAWYDEIKMYDYNNPGFSSGTGHFTQLVWKDCRRIGTGVARGRKGTIYIVSVYEPRGNIIDIGHSSRSFTRDAALQFGNFMSFTEPYDEHRNDQLGRDWSCALCCAFLGLGFLFSTLVFLLLANFQMAGDMKPEERDDDMFRDHRDERDEGAGRGEGGDSPPRVDQPIVQIVPVITLVMPPTSETSVASISPNTVTAEKPPQPAKQAYPLLCTVGAISKSTSLPTDGVCGVLFYESLHKLGLNNLTAGLGADVSQFISLTSHYASTALGVSFDISPEEIDTEYVRPEFDIGVDSLWQQRIAHFGALNTHVDNASITYIGKVLEMLKHVRDFLTPKQTAARKVLTAIGVSPAYPADFQRIGELIDQTFAPDIFVAVSHLSFRDDDRPDCIILPPTIYTLPHDLNLTYATTLNTSIELLRKISATAAQPMLALSFTMQGRYYTPVNPNPRTSRLGNFDVFKPCARNHDNQAIAPAEACKDQLTAAAASYRYRAAFYASLAYNKATNITLTFDSERALQSKVCASKGNAVTLRYGIAVYDVEDDGSPGECSRFTLRGQYCRLCMLRQLHDFISANYTGARLDKAACYKINPEMTDDSGSKCA</sequence>
<dbReference type="PRINTS" id="PR00837">
    <property type="entry name" value="V5TPXLIKE"/>
</dbReference>
<dbReference type="InterPro" id="IPR001283">
    <property type="entry name" value="CRISP-related"/>
</dbReference>
<keyword evidence="2" id="KW-0472">Membrane</keyword>
<dbReference type="Proteomes" id="UP000821837">
    <property type="component" value="Unassembled WGS sequence"/>
</dbReference>
<name>A0A9D4PKT3_RHISA</name>
<keyword evidence="2" id="KW-1133">Transmembrane helix</keyword>
<dbReference type="InterPro" id="IPR035940">
    <property type="entry name" value="CAP_sf"/>
</dbReference>
<gene>
    <name evidence="5" type="ORF">HPB52_009162</name>
</gene>
<dbReference type="EMBL" id="JABSTV010001253">
    <property type="protein sequence ID" value="KAH7943506.1"/>
    <property type="molecule type" value="Genomic_DNA"/>
</dbReference>
<feature type="chain" id="PRO_5038854842" description="SCP domain-containing protein" evidence="3">
    <location>
        <begin position="20"/>
        <end position="759"/>
    </location>
</feature>